<comment type="caution">
    <text evidence="2">The sequence shown here is derived from an EMBL/GenBank/DDBJ whole genome shotgun (WGS) entry which is preliminary data.</text>
</comment>
<feature type="domain" description="F-box" evidence="1">
    <location>
        <begin position="1"/>
        <end position="45"/>
    </location>
</feature>
<evidence type="ECO:0000313" key="2">
    <source>
        <dbReference type="EMBL" id="KAK6135181.1"/>
    </source>
</evidence>
<dbReference type="SUPFAM" id="SSF81383">
    <property type="entry name" value="F-box domain"/>
    <property type="match status" value="1"/>
</dbReference>
<gene>
    <name evidence="2" type="ORF">DH2020_031077</name>
</gene>
<reference evidence="2 3" key="1">
    <citation type="journal article" date="2021" name="Comput. Struct. Biotechnol. J.">
        <title>De novo genome assembly of the potent medicinal plant Rehmannia glutinosa using nanopore technology.</title>
        <authorList>
            <person name="Ma L."/>
            <person name="Dong C."/>
            <person name="Song C."/>
            <person name="Wang X."/>
            <person name="Zheng X."/>
            <person name="Niu Y."/>
            <person name="Chen S."/>
            <person name="Feng W."/>
        </authorList>
    </citation>
    <scope>NUCLEOTIDE SEQUENCE [LARGE SCALE GENOMIC DNA]</scope>
    <source>
        <strain evidence="2">DH-2019</strain>
    </source>
</reference>
<sequence length="363" mass="43110">MIIAHNDDLLTEIFLWLPAKSLIRFKLVCKQWFSLISSQYFFNRRTLHHRRYKPEPTLLLGLPETSYYFHLKFRKYGEKLVPYNFSIPLTEQTILSFCNGLFLLQRRNVENPLKHCQIYNPATKQSRKILLNINHRNGTVMGLSLAFDPLKSPHYKIICVRGARRRSPAFWQSWWRCFQIEVYDSETRTWKLSGKTFRAPAGVRFNQGIYWKNGIHWRGIFFDLQDSLIGKHPEIVFPGDTGRDYLYDNYVESYGYLHYIAHMLKRKSVMVFELESDYSQWTLKYRVDLNGDFGISVLSIIRGESEEDSALVLHEPGKVMEYKFEEMSGKEIIDFREEAFYEEHCFQFESNFTFQFIETLAPA</sequence>
<dbReference type="InterPro" id="IPR036047">
    <property type="entry name" value="F-box-like_dom_sf"/>
</dbReference>
<dbReference type="Pfam" id="PF00646">
    <property type="entry name" value="F-box"/>
    <property type="match status" value="1"/>
</dbReference>
<evidence type="ECO:0000259" key="1">
    <source>
        <dbReference type="PROSITE" id="PS50181"/>
    </source>
</evidence>
<dbReference type="EMBL" id="JABTTQ020001113">
    <property type="protein sequence ID" value="KAK6135181.1"/>
    <property type="molecule type" value="Genomic_DNA"/>
</dbReference>
<protein>
    <recommendedName>
        <fullName evidence="1">F-box domain-containing protein</fullName>
    </recommendedName>
</protein>
<dbReference type="Gene3D" id="1.20.1280.50">
    <property type="match status" value="1"/>
</dbReference>
<dbReference type="InterPro" id="IPR055290">
    <property type="entry name" value="At3g26010-like"/>
</dbReference>
<dbReference type="SMART" id="SM00256">
    <property type="entry name" value="FBOX"/>
    <property type="match status" value="1"/>
</dbReference>
<dbReference type="PANTHER" id="PTHR35546:SF25">
    <property type="entry name" value="F-BOX DOMAIN-CONTAINING PROTEIN"/>
    <property type="match status" value="1"/>
</dbReference>
<dbReference type="PROSITE" id="PS50181">
    <property type="entry name" value="FBOX"/>
    <property type="match status" value="1"/>
</dbReference>
<dbReference type="CDD" id="cd22157">
    <property type="entry name" value="F-box_AtFBW1-like"/>
    <property type="match status" value="1"/>
</dbReference>
<accession>A0ABR0VLG9</accession>
<dbReference type="PANTHER" id="PTHR35546">
    <property type="entry name" value="F-BOX PROTEIN INTERACTION DOMAIN PROTEIN-RELATED"/>
    <property type="match status" value="1"/>
</dbReference>
<organism evidence="2 3">
    <name type="scientific">Rehmannia glutinosa</name>
    <name type="common">Chinese foxglove</name>
    <dbReference type="NCBI Taxonomy" id="99300"/>
    <lineage>
        <taxon>Eukaryota</taxon>
        <taxon>Viridiplantae</taxon>
        <taxon>Streptophyta</taxon>
        <taxon>Embryophyta</taxon>
        <taxon>Tracheophyta</taxon>
        <taxon>Spermatophyta</taxon>
        <taxon>Magnoliopsida</taxon>
        <taxon>eudicotyledons</taxon>
        <taxon>Gunneridae</taxon>
        <taxon>Pentapetalae</taxon>
        <taxon>asterids</taxon>
        <taxon>lamiids</taxon>
        <taxon>Lamiales</taxon>
        <taxon>Orobanchaceae</taxon>
        <taxon>Rehmannieae</taxon>
        <taxon>Rehmannia</taxon>
    </lineage>
</organism>
<dbReference type="Proteomes" id="UP001318860">
    <property type="component" value="Unassembled WGS sequence"/>
</dbReference>
<proteinExistence type="predicted"/>
<name>A0ABR0VLG9_REHGL</name>
<keyword evidence="3" id="KW-1185">Reference proteome</keyword>
<evidence type="ECO:0000313" key="3">
    <source>
        <dbReference type="Proteomes" id="UP001318860"/>
    </source>
</evidence>
<dbReference type="InterPro" id="IPR001810">
    <property type="entry name" value="F-box_dom"/>
</dbReference>